<feature type="binding site" evidence="14">
    <location>
        <position position="200"/>
    </location>
    <ligand>
        <name>substrate</name>
    </ligand>
</feature>
<evidence type="ECO:0000259" key="16">
    <source>
        <dbReference type="PROSITE" id="PS51747"/>
    </source>
</evidence>
<dbReference type="SUPFAM" id="SSF53927">
    <property type="entry name" value="Cytidine deaminase-like"/>
    <property type="match status" value="1"/>
</dbReference>
<evidence type="ECO:0000313" key="17">
    <source>
        <dbReference type="EMBL" id="GAL87336.1"/>
    </source>
</evidence>
<dbReference type="SUPFAM" id="SSF53597">
    <property type="entry name" value="Dihydrofolate reductase-like"/>
    <property type="match status" value="1"/>
</dbReference>
<dbReference type="InterPro" id="IPR024072">
    <property type="entry name" value="DHFR-like_dom_sf"/>
</dbReference>
<evidence type="ECO:0000256" key="2">
    <source>
        <dbReference type="ARBA" id="ARBA00004882"/>
    </source>
</evidence>
<dbReference type="GO" id="GO:0008703">
    <property type="term" value="F:5-amino-6-(5-phosphoribosylamino)uracil reductase activity"/>
    <property type="evidence" value="ECO:0007669"/>
    <property type="project" value="UniProtKB-EC"/>
</dbReference>
<reference evidence="17 18" key="1">
    <citation type="submission" date="2014-09" db="EMBL/GenBank/DDBJ databases">
        <title>Sporocytophaga myxococcoides PG-01 genome sequencing.</title>
        <authorList>
            <person name="Liu L."/>
            <person name="Gao P.J."/>
            <person name="Chen G.J."/>
            <person name="Wang L.S."/>
        </authorList>
    </citation>
    <scope>NUCLEOTIDE SEQUENCE [LARGE SCALE GENOMIC DNA]</scope>
    <source>
        <strain evidence="17 18">PG-01</strain>
    </source>
</reference>
<dbReference type="GO" id="GO:0008835">
    <property type="term" value="F:diaminohydroxyphosphoribosylaminopyrimidine deaminase activity"/>
    <property type="evidence" value="ECO:0007669"/>
    <property type="project" value="UniProtKB-EC"/>
</dbReference>
<evidence type="ECO:0000256" key="9">
    <source>
        <dbReference type="ARBA" id="ARBA00022857"/>
    </source>
</evidence>
<feature type="binding site" evidence="15">
    <location>
        <position position="80"/>
    </location>
    <ligand>
        <name>Zn(2+)</name>
        <dbReference type="ChEBI" id="CHEBI:29105"/>
        <note>catalytic</note>
    </ligand>
</feature>
<keyword evidence="8 12" id="KW-0862">Zinc</keyword>
<evidence type="ECO:0000256" key="8">
    <source>
        <dbReference type="ARBA" id="ARBA00022833"/>
    </source>
</evidence>
<feature type="active site" description="Proton donor" evidence="13">
    <location>
        <position position="46"/>
    </location>
</feature>
<feature type="binding site" evidence="14">
    <location>
        <position position="203"/>
    </location>
    <ligand>
        <name>substrate</name>
    </ligand>
</feature>
<evidence type="ECO:0000256" key="11">
    <source>
        <dbReference type="ARBA" id="ARBA00023268"/>
    </source>
</evidence>
<evidence type="ECO:0000256" key="6">
    <source>
        <dbReference type="ARBA" id="ARBA00022619"/>
    </source>
</evidence>
<feature type="binding site" evidence="14">
    <location>
        <position position="164"/>
    </location>
    <ligand>
        <name>substrate</name>
    </ligand>
</feature>
<dbReference type="InterPro" id="IPR016192">
    <property type="entry name" value="APOBEC/CMP_deaminase_Zn-bd"/>
</dbReference>
<evidence type="ECO:0000256" key="3">
    <source>
        <dbReference type="ARBA" id="ARBA00004910"/>
    </source>
</evidence>
<evidence type="ECO:0000256" key="5">
    <source>
        <dbReference type="ARBA" id="ARBA00007417"/>
    </source>
</evidence>
<evidence type="ECO:0000256" key="4">
    <source>
        <dbReference type="ARBA" id="ARBA00005259"/>
    </source>
</evidence>
<evidence type="ECO:0000256" key="10">
    <source>
        <dbReference type="ARBA" id="ARBA00023002"/>
    </source>
</evidence>
<dbReference type="EC" id="3.5.4.26" evidence="12"/>
<feature type="binding site" evidence="15">
    <location>
        <position position="44"/>
    </location>
    <ligand>
        <name>Zn(2+)</name>
        <dbReference type="ChEBI" id="CHEBI:29105"/>
        <note>catalytic</note>
    </ligand>
</feature>
<name>A0A098LK32_9BACT</name>
<dbReference type="NCBIfam" id="TIGR00326">
    <property type="entry name" value="eubact_ribD"/>
    <property type="match status" value="1"/>
</dbReference>
<evidence type="ECO:0000313" key="18">
    <source>
        <dbReference type="Proteomes" id="UP000030185"/>
    </source>
</evidence>
<feature type="domain" description="CMP/dCMP-type deaminase" evidence="16">
    <location>
        <begin position="1"/>
        <end position="119"/>
    </location>
</feature>
<comment type="similarity">
    <text evidence="5 12">In the C-terminal section; belongs to the HTP reductase family.</text>
</comment>
<comment type="similarity">
    <text evidence="4 12">In the N-terminal section; belongs to the cytidine and deoxycytidylate deaminase family.</text>
</comment>
<feature type="binding site" evidence="14">
    <location>
        <position position="150"/>
    </location>
    <ligand>
        <name>NADP(+)</name>
        <dbReference type="ChEBI" id="CHEBI:58349"/>
    </ligand>
</feature>
<gene>
    <name evidence="17" type="ORF">MYP_4566</name>
</gene>
<organism evidence="17 18">
    <name type="scientific">Sporocytophaga myxococcoides</name>
    <dbReference type="NCBI Taxonomy" id="153721"/>
    <lineage>
        <taxon>Bacteria</taxon>
        <taxon>Pseudomonadati</taxon>
        <taxon>Bacteroidota</taxon>
        <taxon>Cytophagia</taxon>
        <taxon>Cytophagales</taxon>
        <taxon>Cytophagaceae</taxon>
        <taxon>Sporocytophaga</taxon>
    </lineage>
</organism>
<feature type="binding site" evidence="14">
    <location>
        <position position="166"/>
    </location>
    <ligand>
        <name>NADP(+)</name>
        <dbReference type="ChEBI" id="CHEBI:58349"/>
    </ligand>
</feature>
<dbReference type="AlphaFoldDB" id="A0A098LK32"/>
<evidence type="ECO:0000256" key="14">
    <source>
        <dbReference type="PIRSR" id="PIRSR006769-2"/>
    </source>
</evidence>
<dbReference type="InterPro" id="IPR050765">
    <property type="entry name" value="Riboflavin_Biosynth_HTPR"/>
</dbReference>
<dbReference type="EC" id="1.1.1.193" evidence="12"/>
<dbReference type="STRING" id="153721.MYP_4566"/>
<comment type="function">
    <text evidence="1 12">Converts 2,5-diamino-6-(ribosylamino)-4(3h)-pyrimidinone 5'-phosphate into 5-amino-6-(ribosylamino)-2,4(1h,3h)-pyrimidinedione 5'-phosphate.</text>
</comment>
<feature type="binding site" evidence="15">
    <location>
        <position position="71"/>
    </location>
    <ligand>
        <name>Zn(2+)</name>
        <dbReference type="ChEBI" id="CHEBI:29105"/>
        <note>catalytic</note>
    </ligand>
</feature>
<keyword evidence="9 12" id="KW-0521">NADP</keyword>
<dbReference type="Pfam" id="PF00383">
    <property type="entry name" value="dCMP_cyt_deam_1"/>
    <property type="match status" value="1"/>
</dbReference>
<dbReference type="CDD" id="cd01284">
    <property type="entry name" value="Riboflavin_deaminase-reductase"/>
    <property type="match status" value="1"/>
</dbReference>
<dbReference type="InterPro" id="IPR016193">
    <property type="entry name" value="Cytidine_deaminase-like"/>
</dbReference>
<feature type="binding site" evidence="14">
    <location>
        <position position="192"/>
    </location>
    <ligand>
        <name>NADP(+)</name>
        <dbReference type="ChEBI" id="CHEBI:58349"/>
    </ligand>
</feature>
<keyword evidence="11" id="KW-0511">Multifunctional enzyme</keyword>
<sequence>MRRAFDLAANGRGKVSPNPMVGCVIVKDEVVIGEGWHMEYGGPHAEVNAISSVSDKNMLDGADIYVTLEPCAHYGKTPPCAELLIKYPFRKVIIANTDPNPLVAGKGIQLLRDHGMEVATGILSAYGDKLNARFFTFIQKKRPYIILKWAETSDGFVARNDYSSKWISGKISRKLVHKWRTEEDAIAVGKNTALYDNPQLNTRNWPGKNPVRVSIDRNLELPSNLNLFDGSQKTFCYNLFKDEESNNVTYIKLPEENFIRALLDDLHRRKIQSIIIEGGSVLLNLFISEGLYDEIRIFKSPHSFENGIPAPGMRGKPEDIIKIEEDELWVYYKR</sequence>
<keyword evidence="6 12" id="KW-0686">Riboflavin biosynthesis</keyword>
<accession>A0A098LK32</accession>
<dbReference type="EMBL" id="BBLT01000012">
    <property type="protein sequence ID" value="GAL87336.1"/>
    <property type="molecule type" value="Genomic_DNA"/>
</dbReference>
<feature type="binding site" evidence="14">
    <location>
        <position position="196"/>
    </location>
    <ligand>
        <name>NADP(+)</name>
        <dbReference type="ChEBI" id="CHEBI:58349"/>
    </ligand>
</feature>
<dbReference type="UniPathway" id="UPA00275">
    <property type="reaction ID" value="UER00401"/>
</dbReference>
<dbReference type="InterPro" id="IPR004794">
    <property type="entry name" value="Eubact_RibD"/>
</dbReference>
<evidence type="ECO:0000256" key="15">
    <source>
        <dbReference type="PIRSR" id="PIRSR006769-3"/>
    </source>
</evidence>
<comment type="catalytic activity">
    <reaction evidence="12">
        <text>2,5-diamino-6-hydroxy-4-(5-phosphoribosylamino)-pyrimidine + H2O + H(+) = 5-amino-6-(5-phospho-D-ribosylamino)uracil + NH4(+)</text>
        <dbReference type="Rhea" id="RHEA:21868"/>
        <dbReference type="ChEBI" id="CHEBI:15377"/>
        <dbReference type="ChEBI" id="CHEBI:15378"/>
        <dbReference type="ChEBI" id="CHEBI:28938"/>
        <dbReference type="ChEBI" id="CHEBI:58453"/>
        <dbReference type="ChEBI" id="CHEBI:58614"/>
        <dbReference type="EC" id="3.5.4.26"/>
    </reaction>
</comment>
<dbReference type="Gene3D" id="3.40.430.10">
    <property type="entry name" value="Dihydrofolate Reductase, subunit A"/>
    <property type="match status" value="1"/>
</dbReference>
<comment type="pathway">
    <text evidence="2 12">Cofactor biosynthesis; riboflavin biosynthesis; 5-amino-6-(D-ribitylamino)uracil from GTP: step 2/4.</text>
</comment>
<dbReference type="PANTHER" id="PTHR38011">
    <property type="entry name" value="DIHYDROFOLATE REDUCTASE FAMILY PROTEIN (AFU_ORTHOLOGUE AFUA_8G06820)"/>
    <property type="match status" value="1"/>
</dbReference>
<evidence type="ECO:0000256" key="1">
    <source>
        <dbReference type="ARBA" id="ARBA00002151"/>
    </source>
</evidence>
<dbReference type="Proteomes" id="UP000030185">
    <property type="component" value="Unassembled WGS sequence"/>
</dbReference>
<dbReference type="PROSITE" id="PS51747">
    <property type="entry name" value="CYT_DCMP_DEAMINASES_2"/>
    <property type="match status" value="1"/>
</dbReference>
<keyword evidence="10 12" id="KW-0560">Oxidoreductase</keyword>
<comment type="cofactor">
    <cofactor evidence="12 15">
        <name>Zn(2+)</name>
        <dbReference type="ChEBI" id="CHEBI:29105"/>
    </cofactor>
    <text evidence="12 15">Binds 1 zinc ion.</text>
</comment>
<keyword evidence="18" id="KW-1185">Reference proteome</keyword>
<dbReference type="eggNOG" id="COG1985">
    <property type="taxonomic scope" value="Bacteria"/>
</dbReference>
<comment type="pathway">
    <text evidence="3 12">Cofactor biosynthesis; riboflavin biosynthesis; 5-amino-6-(D-ribitylamino)uracil from GTP: step 3/4.</text>
</comment>
<feature type="binding site" evidence="14">
    <location>
        <position position="180"/>
    </location>
    <ligand>
        <name>substrate</name>
    </ligand>
</feature>
<dbReference type="GO" id="GO:0008270">
    <property type="term" value="F:zinc ion binding"/>
    <property type="evidence" value="ECO:0007669"/>
    <property type="project" value="InterPro"/>
</dbReference>
<dbReference type="PROSITE" id="PS00903">
    <property type="entry name" value="CYT_DCMP_DEAMINASES_1"/>
    <property type="match status" value="1"/>
</dbReference>
<proteinExistence type="inferred from homology"/>
<evidence type="ECO:0000256" key="13">
    <source>
        <dbReference type="PIRSR" id="PIRSR006769-1"/>
    </source>
</evidence>
<dbReference type="PIRSF" id="PIRSF006769">
    <property type="entry name" value="RibD"/>
    <property type="match status" value="1"/>
</dbReference>
<dbReference type="Pfam" id="PF01872">
    <property type="entry name" value="RibD_C"/>
    <property type="match status" value="1"/>
</dbReference>
<comment type="catalytic activity">
    <reaction evidence="12">
        <text>5-amino-6-(5-phospho-D-ribitylamino)uracil + NADP(+) = 5-amino-6-(5-phospho-D-ribosylamino)uracil + NADPH + H(+)</text>
        <dbReference type="Rhea" id="RHEA:17845"/>
        <dbReference type="ChEBI" id="CHEBI:15378"/>
        <dbReference type="ChEBI" id="CHEBI:57783"/>
        <dbReference type="ChEBI" id="CHEBI:58349"/>
        <dbReference type="ChEBI" id="CHEBI:58421"/>
        <dbReference type="ChEBI" id="CHEBI:58453"/>
        <dbReference type="EC" id="1.1.1.193"/>
    </reaction>
</comment>
<keyword evidence="7 12" id="KW-0479">Metal-binding</keyword>
<dbReference type="GO" id="GO:0009231">
    <property type="term" value="P:riboflavin biosynthetic process"/>
    <property type="evidence" value="ECO:0007669"/>
    <property type="project" value="UniProtKB-UniPathway"/>
</dbReference>
<dbReference type="eggNOG" id="COG0117">
    <property type="taxonomic scope" value="Bacteria"/>
</dbReference>
<comment type="caution">
    <text evidence="17">The sequence shown here is derived from an EMBL/GenBank/DDBJ whole genome shotgun (WGS) entry which is preliminary data.</text>
</comment>
<feature type="binding site" evidence="14">
    <location>
        <position position="277"/>
    </location>
    <ligand>
        <name>substrate</name>
    </ligand>
</feature>
<dbReference type="Gene3D" id="3.40.140.10">
    <property type="entry name" value="Cytidine Deaminase, domain 2"/>
    <property type="match status" value="1"/>
</dbReference>
<evidence type="ECO:0000256" key="12">
    <source>
        <dbReference type="PIRNR" id="PIRNR006769"/>
    </source>
</evidence>
<dbReference type="InterPro" id="IPR002125">
    <property type="entry name" value="CMP_dCMP_dom"/>
</dbReference>
<dbReference type="RefSeq" id="WP_231570082.1">
    <property type="nucleotide sequence ID" value="NZ_BBLT01000012.1"/>
</dbReference>
<dbReference type="PANTHER" id="PTHR38011:SF7">
    <property type="entry name" value="2,5-DIAMINO-6-RIBOSYLAMINO-4(3H)-PYRIMIDINONE 5'-PHOSPHATE REDUCTASE"/>
    <property type="match status" value="1"/>
</dbReference>
<dbReference type="InterPro" id="IPR002734">
    <property type="entry name" value="RibDG_C"/>
</dbReference>
<protein>
    <recommendedName>
        <fullName evidence="12">Riboflavin biosynthesis protein RibD</fullName>
    </recommendedName>
    <domain>
        <recommendedName>
            <fullName evidence="12">Diaminohydroxyphosphoribosylaminopyrimidine deaminase</fullName>
            <shortName evidence="12">DRAP deaminase</shortName>
            <ecNumber evidence="12">3.5.4.26</ecNumber>
        </recommendedName>
        <alternativeName>
            <fullName evidence="12">Riboflavin-specific deaminase</fullName>
        </alternativeName>
    </domain>
    <domain>
        <recommendedName>
            <fullName evidence="12">5-amino-6-(5-phosphoribosylamino)uracil reductase</fullName>
            <ecNumber evidence="12">1.1.1.193</ecNumber>
        </recommendedName>
        <alternativeName>
            <fullName evidence="12">HTP reductase</fullName>
        </alternativeName>
    </domain>
</protein>
<evidence type="ECO:0000256" key="7">
    <source>
        <dbReference type="ARBA" id="ARBA00022723"/>
    </source>
</evidence>
<keyword evidence="12" id="KW-0378">Hydrolase</keyword>